<accession>A0AAV4WSY2</accession>
<organism evidence="2 3">
    <name type="scientific">Caerostris extrusa</name>
    <name type="common">Bark spider</name>
    <name type="synonym">Caerostris bankana</name>
    <dbReference type="NCBI Taxonomy" id="172846"/>
    <lineage>
        <taxon>Eukaryota</taxon>
        <taxon>Metazoa</taxon>
        <taxon>Ecdysozoa</taxon>
        <taxon>Arthropoda</taxon>
        <taxon>Chelicerata</taxon>
        <taxon>Arachnida</taxon>
        <taxon>Araneae</taxon>
        <taxon>Araneomorphae</taxon>
        <taxon>Entelegynae</taxon>
        <taxon>Araneoidea</taxon>
        <taxon>Araneidae</taxon>
        <taxon>Caerostris</taxon>
    </lineage>
</organism>
<keyword evidence="1" id="KW-0812">Transmembrane</keyword>
<name>A0AAV4WSY2_CAEEX</name>
<reference evidence="2 3" key="1">
    <citation type="submission" date="2021-06" db="EMBL/GenBank/DDBJ databases">
        <title>Caerostris extrusa draft genome.</title>
        <authorList>
            <person name="Kono N."/>
            <person name="Arakawa K."/>
        </authorList>
    </citation>
    <scope>NUCLEOTIDE SEQUENCE [LARGE SCALE GENOMIC DNA]</scope>
</reference>
<sequence>MNAVKAMSRIDTSNVWTYTSAPILAISLMNAINAVNGRMPKHADGDASAILAAMNSLLRNRLEFTCIGRINSYSWSAFGKRNYFVPSSPKLTNVFYTSVLFFYFIENAYIVPFFAVASFTDNISFFGEILF</sequence>
<dbReference type="AlphaFoldDB" id="A0AAV4WSY2"/>
<evidence type="ECO:0000313" key="2">
    <source>
        <dbReference type="EMBL" id="GIY85972.1"/>
    </source>
</evidence>
<protein>
    <submittedName>
        <fullName evidence="2">Uncharacterized protein</fullName>
    </submittedName>
</protein>
<dbReference type="Proteomes" id="UP001054945">
    <property type="component" value="Unassembled WGS sequence"/>
</dbReference>
<comment type="caution">
    <text evidence="2">The sequence shown here is derived from an EMBL/GenBank/DDBJ whole genome shotgun (WGS) entry which is preliminary data.</text>
</comment>
<gene>
    <name evidence="2" type="ORF">CEXT_241381</name>
</gene>
<proteinExistence type="predicted"/>
<keyword evidence="1" id="KW-0472">Membrane</keyword>
<keyword evidence="3" id="KW-1185">Reference proteome</keyword>
<feature type="transmembrane region" description="Helical" evidence="1">
    <location>
        <begin position="15"/>
        <end position="32"/>
    </location>
</feature>
<dbReference type="EMBL" id="BPLR01016721">
    <property type="protein sequence ID" value="GIY85972.1"/>
    <property type="molecule type" value="Genomic_DNA"/>
</dbReference>
<keyword evidence="1" id="KW-1133">Transmembrane helix</keyword>
<evidence type="ECO:0000256" key="1">
    <source>
        <dbReference type="SAM" id="Phobius"/>
    </source>
</evidence>
<evidence type="ECO:0000313" key="3">
    <source>
        <dbReference type="Proteomes" id="UP001054945"/>
    </source>
</evidence>